<dbReference type="EMBL" id="PFED01000045">
    <property type="protein sequence ID" value="PJE63150.1"/>
    <property type="molecule type" value="Genomic_DNA"/>
</dbReference>
<dbReference type="InterPro" id="IPR039528">
    <property type="entry name" value="DPM1-like"/>
</dbReference>
<feature type="domain" description="Glycosyltransferase 2-like" evidence="4">
    <location>
        <begin position="31"/>
        <end position="164"/>
    </location>
</feature>
<dbReference type="GO" id="GO:0009247">
    <property type="term" value="P:glycolipid biosynthetic process"/>
    <property type="evidence" value="ECO:0007669"/>
    <property type="project" value="TreeGrafter"/>
</dbReference>
<gene>
    <name evidence="5" type="ORF">COU88_01085</name>
</gene>
<dbReference type="Proteomes" id="UP000229554">
    <property type="component" value="Unassembled WGS sequence"/>
</dbReference>
<protein>
    <recommendedName>
        <fullName evidence="4">Glycosyltransferase 2-like domain-containing protein</fullName>
    </recommendedName>
</protein>
<evidence type="ECO:0000313" key="5">
    <source>
        <dbReference type="EMBL" id="PJE63150.1"/>
    </source>
</evidence>
<reference evidence="6" key="1">
    <citation type="submission" date="2017-09" db="EMBL/GenBank/DDBJ databases">
        <title>Depth-based differentiation of microbial function through sediment-hosted aquifers and enrichment of novel symbionts in the deep terrestrial subsurface.</title>
        <authorList>
            <person name="Probst A.J."/>
            <person name="Ladd B."/>
            <person name="Jarett J.K."/>
            <person name="Geller-Mcgrath D.E."/>
            <person name="Sieber C.M.K."/>
            <person name="Emerson J.B."/>
            <person name="Anantharaman K."/>
            <person name="Thomas B.C."/>
            <person name="Malmstrom R."/>
            <person name="Stieglmeier M."/>
            <person name="Klingl A."/>
            <person name="Woyke T."/>
            <person name="Ryan C.M."/>
            <person name="Banfield J.F."/>
        </authorList>
    </citation>
    <scope>NUCLEOTIDE SEQUENCE [LARGE SCALE GENOMIC DNA]</scope>
</reference>
<dbReference type="PANTHER" id="PTHR43398">
    <property type="entry name" value="DOLICHOL-PHOSPHATE MANNOSYLTRANSFERASE SUBUNIT 1"/>
    <property type="match status" value="1"/>
</dbReference>
<keyword evidence="3" id="KW-0808">Transferase</keyword>
<dbReference type="InterPro" id="IPR001173">
    <property type="entry name" value="Glyco_trans_2-like"/>
</dbReference>
<comment type="caution">
    <text evidence="5">The sequence shown here is derived from an EMBL/GenBank/DDBJ whole genome shotgun (WGS) entry which is preliminary data.</text>
</comment>
<dbReference type="GO" id="GO:0016020">
    <property type="term" value="C:membrane"/>
    <property type="evidence" value="ECO:0007669"/>
    <property type="project" value="GOC"/>
</dbReference>
<dbReference type="SUPFAM" id="SSF53448">
    <property type="entry name" value="Nucleotide-diphospho-sugar transferases"/>
    <property type="match status" value="1"/>
</dbReference>
<feature type="non-terminal residue" evidence="5">
    <location>
        <position position="261"/>
    </location>
</feature>
<dbReference type="InterPro" id="IPR029044">
    <property type="entry name" value="Nucleotide-diphossugar_trans"/>
</dbReference>
<dbReference type="Gene3D" id="3.90.550.10">
    <property type="entry name" value="Spore Coat Polysaccharide Biosynthesis Protein SpsA, Chain A"/>
    <property type="match status" value="1"/>
</dbReference>
<evidence type="ECO:0000313" key="6">
    <source>
        <dbReference type="Proteomes" id="UP000229554"/>
    </source>
</evidence>
<dbReference type="Pfam" id="PF00535">
    <property type="entry name" value="Glycos_transf_2"/>
    <property type="match status" value="1"/>
</dbReference>
<accession>A0A2M8KTE7</accession>
<evidence type="ECO:0000256" key="2">
    <source>
        <dbReference type="ARBA" id="ARBA00022676"/>
    </source>
</evidence>
<dbReference type="AlphaFoldDB" id="A0A2M8KTE7"/>
<keyword evidence="2" id="KW-0328">Glycosyltransferase</keyword>
<dbReference type="GO" id="GO:0004582">
    <property type="term" value="F:dolichyl-phosphate beta-D-mannosyltransferase activity"/>
    <property type="evidence" value="ECO:0007669"/>
    <property type="project" value="InterPro"/>
</dbReference>
<evidence type="ECO:0000256" key="3">
    <source>
        <dbReference type="ARBA" id="ARBA00022679"/>
    </source>
</evidence>
<evidence type="ECO:0000259" key="4">
    <source>
        <dbReference type="Pfam" id="PF00535"/>
    </source>
</evidence>
<dbReference type="PANTHER" id="PTHR43398:SF1">
    <property type="entry name" value="DOLICHOL-PHOSPHATE MANNOSYLTRANSFERASE SUBUNIT 1"/>
    <property type="match status" value="1"/>
</dbReference>
<organism evidence="5 6">
    <name type="scientific">Candidatus Roizmanbacteria bacterium CG10_big_fil_rev_8_21_14_0_10_39_6</name>
    <dbReference type="NCBI Taxonomy" id="1974853"/>
    <lineage>
        <taxon>Bacteria</taxon>
        <taxon>Candidatus Roizmaniibacteriota</taxon>
    </lineage>
</organism>
<sequence length="261" mass="29836">MATNYNNHKRAGKNNSLFHTEILHGMKKAVIVLPTYNEKENVSTLIPTLFSIQKVLKDWRIAVLVVDDSSPDKTADAVVVMQKKFPQLYLISGKKEGLGKAYQRGFTYALKELAPDVLFEMDADWSHDPKKIPSFLEAIDAGSDMVIGSRYMKGGSIPQNWAWYRKIFSIMSNLFVRVGFMHLSQKEWTNGFRAIRKWVVEKNLPSMGLYNGYVFQIAFLDKTLKLEAKISEVPIHFTDRNQGESKINAPQYIGQIIHYVL</sequence>
<name>A0A2M8KTE7_9BACT</name>
<dbReference type="CDD" id="cd06442">
    <property type="entry name" value="DPM1_like"/>
    <property type="match status" value="1"/>
</dbReference>
<proteinExistence type="inferred from homology"/>
<comment type="similarity">
    <text evidence="1">Belongs to the glycosyltransferase 2 family.</text>
</comment>
<evidence type="ECO:0000256" key="1">
    <source>
        <dbReference type="ARBA" id="ARBA00006739"/>
    </source>
</evidence>